<proteinExistence type="inferred from homology"/>
<protein>
    <submittedName>
        <fullName evidence="6">Adenylate kinase</fullName>
    </submittedName>
</protein>
<dbReference type="NCBIfam" id="TIGR01351">
    <property type="entry name" value="adk"/>
    <property type="match status" value="1"/>
</dbReference>
<dbReference type="PANTHER" id="PTHR23359">
    <property type="entry name" value="NUCLEOTIDE KINASE"/>
    <property type="match status" value="1"/>
</dbReference>
<dbReference type="HAMAP" id="MF_00235">
    <property type="entry name" value="Adenylate_kinase_Adk"/>
    <property type="match status" value="1"/>
</dbReference>
<name>A0ABR1GEQ1_AURAN</name>
<keyword evidence="3 6" id="KW-0418">Kinase</keyword>
<comment type="caution">
    <text evidence="6">The sequence shown here is derived from an EMBL/GenBank/DDBJ whole genome shotgun (WGS) entry which is preliminary data.</text>
</comment>
<dbReference type="InterPro" id="IPR027417">
    <property type="entry name" value="P-loop_NTPase"/>
</dbReference>
<evidence type="ECO:0000256" key="2">
    <source>
        <dbReference type="ARBA" id="ARBA00022741"/>
    </source>
</evidence>
<dbReference type="InterPro" id="IPR007862">
    <property type="entry name" value="Adenylate_kinase_lid-dom"/>
</dbReference>
<keyword evidence="4" id="KW-0732">Signal</keyword>
<evidence type="ECO:0000313" key="7">
    <source>
        <dbReference type="Proteomes" id="UP001363151"/>
    </source>
</evidence>
<evidence type="ECO:0000256" key="1">
    <source>
        <dbReference type="ARBA" id="ARBA00022679"/>
    </source>
</evidence>
<gene>
    <name evidence="6" type="ORF">SO694_00009319</name>
</gene>
<dbReference type="SUPFAM" id="SSF52540">
    <property type="entry name" value="P-loop containing nucleoside triphosphate hydrolases"/>
    <property type="match status" value="1"/>
</dbReference>
<feature type="signal peptide" evidence="4">
    <location>
        <begin position="1"/>
        <end position="18"/>
    </location>
</feature>
<dbReference type="Pfam" id="PF00406">
    <property type="entry name" value="ADK"/>
    <property type="match status" value="1"/>
</dbReference>
<evidence type="ECO:0000256" key="3">
    <source>
        <dbReference type="ARBA" id="ARBA00022777"/>
    </source>
</evidence>
<feature type="domain" description="Guanylate kinase-like" evidence="5">
    <location>
        <begin position="43"/>
        <end position="262"/>
    </location>
</feature>
<evidence type="ECO:0000259" key="5">
    <source>
        <dbReference type="PROSITE" id="PS50052"/>
    </source>
</evidence>
<dbReference type="PRINTS" id="PR00094">
    <property type="entry name" value="ADENYLTKNASE"/>
</dbReference>
<dbReference type="Proteomes" id="UP001363151">
    <property type="component" value="Unassembled WGS sequence"/>
</dbReference>
<dbReference type="PROSITE" id="PS50052">
    <property type="entry name" value="GUANYLATE_KINASE_2"/>
    <property type="match status" value="1"/>
</dbReference>
<dbReference type="InterPro" id="IPR033690">
    <property type="entry name" value="Adenylat_kinase_CS"/>
</dbReference>
<dbReference type="PROSITE" id="PS00113">
    <property type="entry name" value="ADENYLATE_KINASE"/>
    <property type="match status" value="1"/>
</dbReference>
<dbReference type="Pfam" id="PF05191">
    <property type="entry name" value="ADK_lid"/>
    <property type="match status" value="1"/>
</dbReference>
<dbReference type="Gene3D" id="3.40.50.300">
    <property type="entry name" value="P-loop containing nucleotide triphosphate hydrolases"/>
    <property type="match status" value="1"/>
</dbReference>
<dbReference type="InterPro" id="IPR000850">
    <property type="entry name" value="Adenylat/UMP-CMP_kin"/>
</dbReference>
<keyword evidence="2" id="KW-0547">Nucleotide-binding</keyword>
<reference evidence="6 7" key="1">
    <citation type="submission" date="2024-03" db="EMBL/GenBank/DDBJ databases">
        <title>Aureococcus anophagefferens CCMP1851 and Kratosvirus quantuckense: Draft genome of a second virus-susceptible host strain in the model system.</title>
        <authorList>
            <person name="Chase E."/>
            <person name="Truchon A.R."/>
            <person name="Schepens W."/>
            <person name="Wilhelm S.W."/>
        </authorList>
    </citation>
    <scope>NUCLEOTIDE SEQUENCE [LARGE SCALE GENOMIC DNA]</scope>
    <source>
        <strain evidence="6 7">CCMP1851</strain>
    </source>
</reference>
<dbReference type="NCBIfam" id="NF001381">
    <property type="entry name" value="PRK00279.1-3"/>
    <property type="match status" value="1"/>
</dbReference>
<dbReference type="NCBIfam" id="NF011100">
    <property type="entry name" value="PRK14527.1"/>
    <property type="match status" value="1"/>
</dbReference>
<evidence type="ECO:0000256" key="4">
    <source>
        <dbReference type="SAM" id="SignalP"/>
    </source>
</evidence>
<sequence>MQWAVRVLLFVVAAAALGRSPQKLRPGQARREAATLDAETDARSVVILFGPPGSGKGTHAPKLVEKLGAPQLSTGDMLRAAVAAGTEVGRQAKDVMASGGLVSDEIVVGIIKDRIAEDDCKSGFILDGFPRTVEQAKMLDDCLGATKECVNAVIALEVPDEILTERICGRWVHKASGRSYHATFAPPKSLDGRKPTEETMLDDETGEPLMQRADDTEDALKARLAGYHDQTVPILDHYSTVVSKVDANQGLDEVWTDIEKAI</sequence>
<keyword evidence="7" id="KW-1185">Reference proteome</keyword>
<feature type="chain" id="PRO_5045908527" evidence="4">
    <location>
        <begin position="19"/>
        <end position="262"/>
    </location>
</feature>
<dbReference type="InterPro" id="IPR006259">
    <property type="entry name" value="Adenyl_kin_sub"/>
</dbReference>
<dbReference type="InterPro" id="IPR008144">
    <property type="entry name" value="Guanylate_kin-like_dom"/>
</dbReference>
<keyword evidence="1" id="KW-0808">Transferase</keyword>
<evidence type="ECO:0000313" key="6">
    <source>
        <dbReference type="EMBL" id="KAK7254292.1"/>
    </source>
</evidence>
<dbReference type="CDD" id="cd01428">
    <property type="entry name" value="ADK"/>
    <property type="match status" value="1"/>
</dbReference>
<dbReference type="EMBL" id="JBBJCI010000031">
    <property type="protein sequence ID" value="KAK7254292.1"/>
    <property type="molecule type" value="Genomic_DNA"/>
</dbReference>
<dbReference type="GO" id="GO:0016301">
    <property type="term" value="F:kinase activity"/>
    <property type="evidence" value="ECO:0007669"/>
    <property type="project" value="UniProtKB-KW"/>
</dbReference>
<organism evidence="6 7">
    <name type="scientific">Aureococcus anophagefferens</name>
    <name type="common">Harmful bloom alga</name>
    <dbReference type="NCBI Taxonomy" id="44056"/>
    <lineage>
        <taxon>Eukaryota</taxon>
        <taxon>Sar</taxon>
        <taxon>Stramenopiles</taxon>
        <taxon>Ochrophyta</taxon>
        <taxon>Pelagophyceae</taxon>
        <taxon>Pelagomonadales</taxon>
        <taxon>Pelagomonadaceae</taxon>
        <taxon>Aureococcus</taxon>
    </lineage>
</organism>
<accession>A0ABR1GEQ1</accession>